<sequence length="35" mass="4396">MYLRLHMKIFLFQHFSKLKIANEDYFIFIDTLKKC</sequence>
<accession>A0A2P2N046</accession>
<evidence type="ECO:0000313" key="1">
    <source>
        <dbReference type="EMBL" id="MBX35852.1"/>
    </source>
</evidence>
<dbReference type="AlphaFoldDB" id="A0A2P2N046"/>
<organism evidence="1">
    <name type="scientific">Rhizophora mucronata</name>
    <name type="common">Asiatic mangrove</name>
    <dbReference type="NCBI Taxonomy" id="61149"/>
    <lineage>
        <taxon>Eukaryota</taxon>
        <taxon>Viridiplantae</taxon>
        <taxon>Streptophyta</taxon>
        <taxon>Embryophyta</taxon>
        <taxon>Tracheophyta</taxon>
        <taxon>Spermatophyta</taxon>
        <taxon>Magnoliopsida</taxon>
        <taxon>eudicotyledons</taxon>
        <taxon>Gunneridae</taxon>
        <taxon>Pentapetalae</taxon>
        <taxon>rosids</taxon>
        <taxon>fabids</taxon>
        <taxon>Malpighiales</taxon>
        <taxon>Rhizophoraceae</taxon>
        <taxon>Rhizophora</taxon>
    </lineage>
</organism>
<name>A0A2P2N046_RHIMU</name>
<dbReference type="EMBL" id="GGEC01055368">
    <property type="protein sequence ID" value="MBX35852.1"/>
    <property type="molecule type" value="Transcribed_RNA"/>
</dbReference>
<protein>
    <submittedName>
        <fullName evidence="1">Uncharacterized protein</fullName>
    </submittedName>
</protein>
<proteinExistence type="predicted"/>
<reference evidence="1" key="1">
    <citation type="submission" date="2018-02" db="EMBL/GenBank/DDBJ databases">
        <title>Rhizophora mucronata_Transcriptome.</title>
        <authorList>
            <person name="Meera S.P."/>
            <person name="Sreeshan A."/>
            <person name="Augustine A."/>
        </authorList>
    </citation>
    <scope>NUCLEOTIDE SEQUENCE</scope>
    <source>
        <tissue evidence="1">Leaf</tissue>
    </source>
</reference>